<dbReference type="AlphaFoldDB" id="A0A5C4NB53"/>
<gene>
    <name evidence="2" type="ORF">FHG71_16265</name>
</gene>
<dbReference type="Pfam" id="PF06055">
    <property type="entry name" value="ExoD"/>
    <property type="match status" value="1"/>
</dbReference>
<feature type="transmembrane region" description="Helical" evidence="1">
    <location>
        <begin position="127"/>
        <end position="151"/>
    </location>
</feature>
<dbReference type="RefSeq" id="WP_139082756.1">
    <property type="nucleotide sequence ID" value="NZ_VDFV01000031.1"/>
</dbReference>
<dbReference type="InterPro" id="IPR010331">
    <property type="entry name" value="ExoD"/>
</dbReference>
<feature type="transmembrane region" description="Helical" evidence="1">
    <location>
        <begin position="171"/>
        <end position="192"/>
    </location>
</feature>
<proteinExistence type="predicted"/>
<keyword evidence="3" id="KW-1185">Reference proteome</keyword>
<dbReference type="OrthoDB" id="7949130at2"/>
<reference evidence="2 3" key="1">
    <citation type="submission" date="2019-06" db="EMBL/GenBank/DDBJ databases">
        <authorList>
            <person name="Jiang L."/>
        </authorList>
    </citation>
    <scope>NUCLEOTIDE SEQUENCE [LARGE SCALE GENOMIC DNA]</scope>
    <source>
        <strain evidence="2 3">YIM 48858</strain>
    </source>
</reference>
<feature type="transmembrane region" description="Helical" evidence="1">
    <location>
        <begin position="50"/>
        <end position="72"/>
    </location>
</feature>
<dbReference type="PIRSF" id="PIRSF033239">
    <property type="entry name" value="ExoD"/>
    <property type="match status" value="1"/>
</dbReference>
<dbReference type="PANTHER" id="PTHR41795:SF1">
    <property type="entry name" value="EXOPOLYSACCHARIDE SYNTHESIS PROTEIN"/>
    <property type="match status" value="1"/>
</dbReference>
<evidence type="ECO:0000313" key="2">
    <source>
        <dbReference type="EMBL" id="TNC66628.1"/>
    </source>
</evidence>
<keyword evidence="1" id="KW-1133">Transmembrane helix</keyword>
<evidence type="ECO:0000256" key="1">
    <source>
        <dbReference type="SAM" id="Phobius"/>
    </source>
</evidence>
<dbReference type="Proteomes" id="UP000305709">
    <property type="component" value="Unassembled WGS sequence"/>
</dbReference>
<protein>
    <submittedName>
        <fullName evidence="2">Exopolysaccharide biosynthesis protein</fullName>
    </submittedName>
</protein>
<dbReference type="PANTHER" id="PTHR41795">
    <property type="entry name" value="EXOPOLYSACCHARIDE SYNTHESIS PROTEIN"/>
    <property type="match status" value="1"/>
</dbReference>
<keyword evidence="1" id="KW-0472">Membrane</keyword>
<organism evidence="2 3">
    <name type="scientific">Rubellimicrobium roseum</name>
    <dbReference type="NCBI Taxonomy" id="687525"/>
    <lineage>
        <taxon>Bacteria</taxon>
        <taxon>Pseudomonadati</taxon>
        <taxon>Pseudomonadota</taxon>
        <taxon>Alphaproteobacteria</taxon>
        <taxon>Rhodobacterales</taxon>
        <taxon>Roseobacteraceae</taxon>
        <taxon>Rubellimicrobium</taxon>
    </lineage>
</organism>
<accession>A0A5C4NB53</accession>
<evidence type="ECO:0000313" key="3">
    <source>
        <dbReference type="Proteomes" id="UP000305709"/>
    </source>
</evidence>
<sequence>MADEKGVEQALDRLHETGEDKDKVSVGDVVEALGDRGYGPLLFVPALIEISPIGGIPAVPSILALIIALFAVQIALGREKMWLPGFLRNLSVTGDRMKRATDKLQPVARWLDRWFHGRLEWLASDKVLRVAAVLIVFLCLSVPPLELLPFASTAPMAAIASFGLAMTLRDGLLMALGFALSLATVAVGFGLIGGG</sequence>
<keyword evidence="1" id="KW-0812">Transmembrane</keyword>
<comment type="caution">
    <text evidence="2">The sequence shown here is derived from an EMBL/GenBank/DDBJ whole genome shotgun (WGS) entry which is preliminary data.</text>
</comment>
<dbReference type="EMBL" id="VDFV01000031">
    <property type="protein sequence ID" value="TNC66628.1"/>
    <property type="molecule type" value="Genomic_DNA"/>
</dbReference>
<name>A0A5C4NB53_9RHOB</name>